<feature type="region of interest" description="Disordered" evidence="1">
    <location>
        <begin position="197"/>
        <end position="226"/>
    </location>
</feature>
<name>A0A6P6RZA6_9EIME</name>
<keyword evidence="2" id="KW-1185">Reference proteome</keyword>
<gene>
    <name evidence="3" type="primary">LOC113147147</name>
</gene>
<dbReference type="GeneID" id="113147147"/>
<dbReference type="Proteomes" id="UP000515125">
    <property type="component" value="Unplaced"/>
</dbReference>
<dbReference type="AlphaFoldDB" id="A0A6P6RZA6"/>
<feature type="compositionally biased region" description="Low complexity" evidence="1">
    <location>
        <begin position="40"/>
        <end position="80"/>
    </location>
</feature>
<feature type="compositionally biased region" description="Polar residues" evidence="1">
    <location>
        <begin position="13"/>
        <end position="26"/>
    </location>
</feature>
<feature type="compositionally biased region" description="Basic and acidic residues" evidence="1">
    <location>
        <begin position="96"/>
        <end position="106"/>
    </location>
</feature>
<sequence length="432" mass="47408">MVLVRSPKRPVPSSGSNSSEPQQQHPSKIPAASPLLRPGTASAAAETTAAASAARGYTAAASKQKQQPVQHRKQQQQQAQVSSAGAPAGTQNAHAESLRQEEPMKRLSTHDELLQPLQPQQQQLSQHHPEEDVIHGIPRSAAAFQQQWHRRLQQLEQQLGCMDIEQQQLQQAAQLEARSHVAIRQAAHVLRQRQEQEQQQLQQLRHEQQEAQQQHEASESRFVSVQTEAAAAAGGDELLQRRLQQTHVKKQQLQQLQQQKHALLLCLSKTECKARQLQELLLQLKQQQEYDVNTLREEELLLSLATRFKFTRINGTSITGLTVPDQRPPAAAAASVFAGKADAAASPFEAAANSSSSGTASDLVGEQAEGAAIVQLELPSLEQQQEKGFAAAPPAAPCEAADVLWQQLMQQAHAEDSRAAFVLQRIREVCSS</sequence>
<protein>
    <submittedName>
        <fullName evidence="3">Uncharacterized protein</fullName>
    </submittedName>
</protein>
<accession>A0A6P6RZA6</accession>
<organism evidence="2 3">
    <name type="scientific">Cyclospora cayetanensis</name>
    <dbReference type="NCBI Taxonomy" id="88456"/>
    <lineage>
        <taxon>Eukaryota</taxon>
        <taxon>Sar</taxon>
        <taxon>Alveolata</taxon>
        <taxon>Apicomplexa</taxon>
        <taxon>Conoidasida</taxon>
        <taxon>Coccidia</taxon>
        <taxon>Eucoccidiorida</taxon>
        <taxon>Eimeriorina</taxon>
        <taxon>Eimeriidae</taxon>
        <taxon>Cyclospora</taxon>
    </lineage>
</organism>
<dbReference type="RefSeq" id="XP_026192440.1">
    <property type="nucleotide sequence ID" value="XM_026336655.1"/>
</dbReference>
<evidence type="ECO:0000256" key="1">
    <source>
        <dbReference type="SAM" id="MobiDB-lite"/>
    </source>
</evidence>
<evidence type="ECO:0000313" key="3">
    <source>
        <dbReference type="RefSeq" id="XP_026192440.1"/>
    </source>
</evidence>
<proteinExistence type="predicted"/>
<reference evidence="3" key="1">
    <citation type="submission" date="2025-08" db="UniProtKB">
        <authorList>
            <consortium name="RefSeq"/>
        </authorList>
    </citation>
    <scope>IDENTIFICATION</scope>
</reference>
<evidence type="ECO:0000313" key="2">
    <source>
        <dbReference type="Proteomes" id="UP000515125"/>
    </source>
</evidence>
<feature type="region of interest" description="Disordered" evidence="1">
    <location>
        <begin position="1"/>
        <end position="106"/>
    </location>
</feature>